<feature type="region of interest" description="Disordered" evidence="1">
    <location>
        <begin position="28"/>
        <end position="50"/>
    </location>
</feature>
<evidence type="ECO:0000256" key="1">
    <source>
        <dbReference type="SAM" id="MobiDB-lite"/>
    </source>
</evidence>
<comment type="caution">
    <text evidence="2">The sequence shown here is derived from an EMBL/GenBank/DDBJ whole genome shotgun (WGS) entry which is preliminary data.</text>
</comment>
<sequence>MPLRQPALQAWGWLTALERTRPVATALPCAAQPPPEPEWAWPERAPRRAA</sequence>
<proteinExistence type="predicted"/>
<dbReference type="EMBL" id="JALMLT010000001">
    <property type="protein sequence ID" value="MDT8757162.1"/>
    <property type="molecule type" value="Genomic_DNA"/>
</dbReference>
<name>A0ABU3MY59_9SPHN</name>
<gene>
    <name evidence="2" type="ORF">MZO42_00490</name>
</gene>
<accession>A0ABU3MY59</accession>
<evidence type="ECO:0000313" key="2">
    <source>
        <dbReference type="EMBL" id="MDT8757162.1"/>
    </source>
</evidence>
<reference evidence="2" key="1">
    <citation type="submission" date="2022-04" db="EMBL/GenBank/DDBJ databases">
        <title>Tomato heritable bacteria conferring resistance against bacterial wilt.</title>
        <authorList>
            <person name="Yin J."/>
        </authorList>
    </citation>
    <scope>NUCLEOTIDE SEQUENCE</scope>
    <source>
        <strain evidence="2">Cra20</strain>
    </source>
</reference>
<organism evidence="2">
    <name type="scientific">Sphingomonas psychrotolerans</name>
    <dbReference type="NCBI Taxonomy" id="1327635"/>
    <lineage>
        <taxon>Bacteria</taxon>
        <taxon>Pseudomonadati</taxon>
        <taxon>Pseudomonadota</taxon>
        <taxon>Alphaproteobacteria</taxon>
        <taxon>Sphingomonadales</taxon>
        <taxon>Sphingomonadaceae</taxon>
        <taxon>Sphingomonas</taxon>
    </lineage>
</organism>
<protein>
    <submittedName>
        <fullName evidence="2">Uncharacterized protein</fullName>
    </submittedName>
</protein>